<sequence length="124" mass="13797">MYILMAVVMMPNEKNLKPLNKRTKKEQRKIQSAGGKASGEVRRQRKTLKENMNLILGLDVSGVRDFNKLTAMGIPVEDIDNSMLLAAALFQKAKTGDVAACKEVREWIGEEADTDAGVQIIDDY</sequence>
<comment type="caution">
    <text evidence="2">The sequence shown here is derived from an EMBL/GenBank/DDBJ whole genome shotgun (WGS) entry which is preliminary data.</text>
</comment>
<dbReference type="EMBL" id="JACOPP010000035">
    <property type="protein sequence ID" value="MBC5735051.1"/>
    <property type="molecule type" value="Genomic_DNA"/>
</dbReference>
<dbReference type="AlphaFoldDB" id="A0A8J6MAJ9"/>
<reference evidence="2" key="1">
    <citation type="submission" date="2020-08" db="EMBL/GenBank/DDBJ databases">
        <title>Genome public.</title>
        <authorList>
            <person name="Liu C."/>
            <person name="Sun Q."/>
        </authorList>
    </citation>
    <scope>NUCLEOTIDE SEQUENCE</scope>
    <source>
        <strain evidence="2">NSJ-51</strain>
    </source>
</reference>
<dbReference type="Proteomes" id="UP000661435">
    <property type="component" value="Unassembled WGS sequence"/>
</dbReference>
<evidence type="ECO:0000313" key="3">
    <source>
        <dbReference type="Proteomes" id="UP000661435"/>
    </source>
</evidence>
<proteinExistence type="predicted"/>
<protein>
    <submittedName>
        <fullName evidence="2">Uncharacterized protein</fullName>
    </submittedName>
</protein>
<organism evidence="2 3">
    <name type="scientific">Lawsonibacter hominis</name>
    <dbReference type="NCBI Taxonomy" id="2763053"/>
    <lineage>
        <taxon>Bacteria</taxon>
        <taxon>Bacillati</taxon>
        <taxon>Bacillota</taxon>
        <taxon>Clostridia</taxon>
        <taxon>Eubacteriales</taxon>
        <taxon>Oscillospiraceae</taxon>
        <taxon>Lawsonibacter</taxon>
    </lineage>
</organism>
<name>A0A8J6MAJ9_9FIRM</name>
<evidence type="ECO:0000313" key="2">
    <source>
        <dbReference type="EMBL" id="MBC5735051.1"/>
    </source>
</evidence>
<accession>A0A8J6MAJ9</accession>
<keyword evidence="3" id="KW-1185">Reference proteome</keyword>
<feature type="region of interest" description="Disordered" evidence="1">
    <location>
        <begin position="20"/>
        <end position="43"/>
    </location>
</feature>
<evidence type="ECO:0000256" key="1">
    <source>
        <dbReference type="SAM" id="MobiDB-lite"/>
    </source>
</evidence>
<gene>
    <name evidence="2" type="ORF">H8S57_15145</name>
</gene>